<dbReference type="EMBL" id="NIDE01000020">
    <property type="protein sequence ID" value="OWK34303.1"/>
    <property type="molecule type" value="Genomic_DNA"/>
</dbReference>
<dbReference type="Proteomes" id="UP000214646">
    <property type="component" value="Unassembled WGS sequence"/>
</dbReference>
<evidence type="ECO:0000313" key="2">
    <source>
        <dbReference type="Proteomes" id="UP000214646"/>
    </source>
</evidence>
<gene>
    <name evidence="1" type="ORF">FRUB_10274</name>
</gene>
<reference evidence="2" key="1">
    <citation type="submission" date="2017-06" db="EMBL/GenBank/DDBJ databases">
        <title>Genome analysis of Fimbriiglobus ruber SP5, the first member of the order Planctomycetales with confirmed chitinolytic capability.</title>
        <authorList>
            <person name="Ravin N.V."/>
            <person name="Rakitin A.L."/>
            <person name="Ivanova A.A."/>
            <person name="Beletsky A.V."/>
            <person name="Kulichevskaya I.S."/>
            <person name="Mardanov A.V."/>
            <person name="Dedysh S.N."/>
        </authorList>
    </citation>
    <scope>NUCLEOTIDE SEQUENCE [LARGE SCALE GENOMIC DNA]</scope>
    <source>
        <strain evidence="2">SP5</strain>
    </source>
</reference>
<proteinExistence type="predicted"/>
<keyword evidence="2" id="KW-1185">Reference proteome</keyword>
<sequence length="45" mass="4731">MRNVSGQTVFASLPPVGMSPWSVIVVDNTFHLLTLGLIAAASGQF</sequence>
<protein>
    <submittedName>
        <fullName evidence="1">Uncharacterized protein</fullName>
    </submittedName>
</protein>
<dbReference type="AlphaFoldDB" id="A0A225D039"/>
<accession>A0A225D039</accession>
<evidence type="ECO:0000313" key="1">
    <source>
        <dbReference type="EMBL" id="OWK34303.1"/>
    </source>
</evidence>
<comment type="caution">
    <text evidence="1">The sequence shown here is derived from an EMBL/GenBank/DDBJ whole genome shotgun (WGS) entry which is preliminary data.</text>
</comment>
<name>A0A225D039_9BACT</name>
<organism evidence="1 2">
    <name type="scientific">Fimbriiglobus ruber</name>
    <dbReference type="NCBI Taxonomy" id="1908690"/>
    <lineage>
        <taxon>Bacteria</taxon>
        <taxon>Pseudomonadati</taxon>
        <taxon>Planctomycetota</taxon>
        <taxon>Planctomycetia</taxon>
        <taxon>Gemmatales</taxon>
        <taxon>Gemmataceae</taxon>
        <taxon>Fimbriiglobus</taxon>
    </lineage>
</organism>